<name>A0A366FSY2_9HYPH</name>
<keyword evidence="1 3" id="KW-0732">Signal</keyword>
<evidence type="ECO:0000256" key="2">
    <source>
        <dbReference type="SAM" id="MobiDB-lite"/>
    </source>
</evidence>
<gene>
    <name evidence="4" type="ORF">DFR50_102179</name>
</gene>
<reference evidence="4 5" key="1">
    <citation type="submission" date="2018-06" db="EMBL/GenBank/DDBJ databases">
        <title>Genomic Encyclopedia of Type Strains, Phase IV (KMG-IV): sequencing the most valuable type-strain genomes for metagenomic binning, comparative biology and taxonomic classification.</title>
        <authorList>
            <person name="Goeker M."/>
        </authorList>
    </citation>
    <scope>NUCLEOTIDE SEQUENCE [LARGE SCALE GENOMIC DNA]</scope>
    <source>
        <strain evidence="4 5">DSM 24875</strain>
    </source>
</reference>
<evidence type="ECO:0000313" key="5">
    <source>
        <dbReference type="Proteomes" id="UP000253529"/>
    </source>
</evidence>
<dbReference type="InterPro" id="IPR029046">
    <property type="entry name" value="LolA/LolB/LppX"/>
</dbReference>
<protein>
    <recommendedName>
        <fullName evidence="6">DUF2092 domain-containing protein</fullName>
    </recommendedName>
</protein>
<dbReference type="Gene3D" id="2.50.20.10">
    <property type="entry name" value="Lipoprotein localisation LolA/LolB/LppX"/>
    <property type="match status" value="1"/>
</dbReference>
<feature type="region of interest" description="Disordered" evidence="2">
    <location>
        <begin position="258"/>
        <end position="281"/>
    </location>
</feature>
<dbReference type="Pfam" id="PF09865">
    <property type="entry name" value="DUF2092"/>
    <property type="match status" value="1"/>
</dbReference>
<evidence type="ECO:0000256" key="3">
    <source>
        <dbReference type="SAM" id="SignalP"/>
    </source>
</evidence>
<comment type="caution">
    <text evidence="4">The sequence shown here is derived from an EMBL/GenBank/DDBJ whole genome shotgun (WGS) entry which is preliminary data.</text>
</comment>
<feature type="chain" id="PRO_5016893482" description="DUF2092 domain-containing protein" evidence="3">
    <location>
        <begin position="23"/>
        <end position="281"/>
    </location>
</feature>
<proteinExistence type="predicted"/>
<keyword evidence="5" id="KW-1185">Reference proteome</keyword>
<evidence type="ECO:0008006" key="6">
    <source>
        <dbReference type="Google" id="ProtNLM"/>
    </source>
</evidence>
<dbReference type="SUPFAM" id="SSF89392">
    <property type="entry name" value="Prokaryotic lipoproteins and lipoprotein localization factors"/>
    <property type="match status" value="1"/>
</dbReference>
<dbReference type="InterPro" id="IPR019207">
    <property type="entry name" value="DUF2092"/>
</dbReference>
<evidence type="ECO:0000313" key="4">
    <source>
        <dbReference type="EMBL" id="RBP17687.1"/>
    </source>
</evidence>
<dbReference type="Proteomes" id="UP000253529">
    <property type="component" value="Unassembled WGS sequence"/>
</dbReference>
<dbReference type="EMBL" id="QNRK01000002">
    <property type="protein sequence ID" value="RBP17687.1"/>
    <property type="molecule type" value="Genomic_DNA"/>
</dbReference>
<evidence type="ECO:0000256" key="1">
    <source>
        <dbReference type="ARBA" id="ARBA00022729"/>
    </source>
</evidence>
<sequence>MTLRVTIGLSAALLALAPAVFAQNAPAPAPAAPAASAQPAPTAPALEPKAMEILKAASQTLAAARTMAFTAVSTYERAALNGQPLYYSSIHEVLLERPNRLRVVTPGDGTPDEFYYDGRTMMAYVPSKNVVAVADAPPTVDALLDHAWEKAAIYFPFADVLASDPAAELSKTLKSAFYVGRSIAVGGVETDMIALAGDEVAAEVWIGVADRLPRQVRAVYASEPAHARYQTVFSDWRLNLPVSPAEFANPKALAAQRIEFAPPGDAAPPPEVDQPPAGKKP</sequence>
<organism evidence="4 5">
    <name type="scientific">Roseiarcus fermentans</name>
    <dbReference type="NCBI Taxonomy" id="1473586"/>
    <lineage>
        <taxon>Bacteria</taxon>
        <taxon>Pseudomonadati</taxon>
        <taxon>Pseudomonadota</taxon>
        <taxon>Alphaproteobacteria</taxon>
        <taxon>Hyphomicrobiales</taxon>
        <taxon>Roseiarcaceae</taxon>
        <taxon>Roseiarcus</taxon>
    </lineage>
</organism>
<accession>A0A366FSY2</accession>
<feature type="signal peptide" evidence="3">
    <location>
        <begin position="1"/>
        <end position="22"/>
    </location>
</feature>
<dbReference type="RefSeq" id="WP_170153020.1">
    <property type="nucleotide sequence ID" value="NZ_QNRK01000002.1"/>
</dbReference>
<dbReference type="AlphaFoldDB" id="A0A366FSY2"/>